<gene>
    <name evidence="1" type="ORF">XD57_0699</name>
</gene>
<evidence type="ECO:0000313" key="2">
    <source>
        <dbReference type="Proteomes" id="UP000058636"/>
    </source>
</evidence>
<dbReference type="AlphaFoldDB" id="A0A124FG14"/>
<comment type="caution">
    <text evidence="1">The sequence shown here is derived from an EMBL/GenBank/DDBJ whole genome shotgun (WGS) entry which is preliminary data.</text>
</comment>
<evidence type="ECO:0000313" key="1">
    <source>
        <dbReference type="EMBL" id="KUK23200.1"/>
    </source>
</evidence>
<dbReference type="PATRIC" id="fig|93930.3.peg.1548"/>
<dbReference type="EMBL" id="LGFG01000042">
    <property type="protein sequence ID" value="KUK23200.1"/>
    <property type="molecule type" value="Genomic_DNA"/>
</dbReference>
<sequence>MKRDPIKEMLVKYPRILVIKAALKILKDGNKIDRERIEKTIVKIMTKKEG</sequence>
<proteinExistence type="predicted"/>
<dbReference type="RefSeq" id="WP_011943110.1">
    <property type="nucleotide sequence ID" value="NZ_DAITJQ010000003.1"/>
</dbReference>
<organism evidence="1 2">
    <name type="scientific">Thermotoga petrophila</name>
    <dbReference type="NCBI Taxonomy" id="93929"/>
    <lineage>
        <taxon>Bacteria</taxon>
        <taxon>Thermotogati</taxon>
        <taxon>Thermotogota</taxon>
        <taxon>Thermotogae</taxon>
        <taxon>Thermotogales</taxon>
        <taxon>Thermotogaceae</taxon>
        <taxon>Thermotoga</taxon>
    </lineage>
</organism>
<name>A0A124FG14_9THEM</name>
<dbReference type="Proteomes" id="UP000058636">
    <property type="component" value="Unassembled WGS sequence"/>
</dbReference>
<reference evidence="1 2" key="1">
    <citation type="journal article" date="2015" name="MBio">
        <title>Genome-Resolved Metagenomic Analysis Reveals Roles for Candidate Phyla and Other Microbial Community Members in Biogeochemical Transformations in Oil Reservoirs.</title>
        <authorList>
            <person name="Hu P."/>
            <person name="Tom L."/>
            <person name="Singh A."/>
            <person name="Thomas B.C."/>
            <person name="Baker B.J."/>
            <person name="Piceno Y.M."/>
            <person name="Andersen G.L."/>
            <person name="Banfield J.F."/>
        </authorList>
    </citation>
    <scope>NUCLEOTIDE SEQUENCE [LARGE SCALE GENOMIC DNA]</scope>
    <source>
        <strain evidence="1">46_26</strain>
    </source>
</reference>
<protein>
    <submittedName>
        <fullName evidence="1">Uncharacterized protein</fullName>
    </submittedName>
</protein>
<accession>A0A124FG14</accession>